<dbReference type="PANTHER" id="PTHR33154:SF33">
    <property type="entry name" value="TRANSCRIPTIONAL REPRESSOR SDPR"/>
    <property type="match status" value="1"/>
</dbReference>
<accession>A0A7X8TLU0</accession>
<organism evidence="5 6">
    <name type="scientific">Nesterenkonia sedimenti</name>
    <dbReference type="NCBI Taxonomy" id="1463632"/>
    <lineage>
        <taxon>Bacteria</taxon>
        <taxon>Bacillati</taxon>
        <taxon>Actinomycetota</taxon>
        <taxon>Actinomycetes</taxon>
        <taxon>Micrococcales</taxon>
        <taxon>Micrococcaceae</taxon>
        <taxon>Nesterenkonia</taxon>
    </lineage>
</organism>
<dbReference type="GO" id="GO:0003677">
    <property type="term" value="F:DNA binding"/>
    <property type="evidence" value="ECO:0007669"/>
    <property type="project" value="UniProtKB-KW"/>
</dbReference>
<reference evidence="5 6" key="1">
    <citation type="submission" date="2020-04" db="EMBL/GenBank/DDBJ databases">
        <title>Nesterenkonia sp. nov., isolated from marine sediment.</title>
        <authorList>
            <person name="Zhang G."/>
        </authorList>
    </citation>
    <scope>NUCLEOTIDE SEQUENCE [LARGE SCALE GENOMIC DNA]</scope>
    <source>
        <strain evidence="5 6">MY13</strain>
    </source>
</reference>
<name>A0A7X8TLU0_9MICC</name>
<dbReference type="CDD" id="cd00090">
    <property type="entry name" value="HTH_ARSR"/>
    <property type="match status" value="1"/>
</dbReference>
<proteinExistence type="predicted"/>
<feature type="domain" description="HTH arsR-type" evidence="4">
    <location>
        <begin position="266"/>
        <end position="358"/>
    </location>
</feature>
<dbReference type="PANTHER" id="PTHR33154">
    <property type="entry name" value="TRANSCRIPTIONAL REGULATOR, ARSR FAMILY"/>
    <property type="match status" value="1"/>
</dbReference>
<evidence type="ECO:0000313" key="5">
    <source>
        <dbReference type="EMBL" id="NLS10378.1"/>
    </source>
</evidence>
<evidence type="ECO:0000256" key="3">
    <source>
        <dbReference type="ARBA" id="ARBA00023163"/>
    </source>
</evidence>
<keyword evidence="3" id="KW-0804">Transcription</keyword>
<dbReference type="RefSeq" id="WP_168887860.1">
    <property type="nucleotide sequence ID" value="NZ_JABAHY010000009.1"/>
</dbReference>
<evidence type="ECO:0000313" key="6">
    <source>
        <dbReference type="Proteomes" id="UP000523139"/>
    </source>
</evidence>
<dbReference type="InterPro" id="IPR045981">
    <property type="entry name" value="DUF5937"/>
</dbReference>
<dbReference type="InterPro" id="IPR051081">
    <property type="entry name" value="HTH_MetalResp_TranReg"/>
</dbReference>
<dbReference type="NCBIfam" id="NF033788">
    <property type="entry name" value="HTH_metalloreg"/>
    <property type="match status" value="1"/>
</dbReference>
<dbReference type="InterPro" id="IPR011991">
    <property type="entry name" value="ArsR-like_HTH"/>
</dbReference>
<dbReference type="Pfam" id="PF01022">
    <property type="entry name" value="HTH_5"/>
    <property type="match status" value="1"/>
</dbReference>
<keyword evidence="6" id="KW-1185">Reference proteome</keyword>
<dbReference type="EMBL" id="JABAHY010000009">
    <property type="protein sequence ID" value="NLS10378.1"/>
    <property type="molecule type" value="Genomic_DNA"/>
</dbReference>
<sequence>MSVTIVIDQLDKRDIRVLTNPLTELAALLHAITHGEHHPRSRTVREHVYRIRNDDLLAHSLYYRPLYGAYIARFFMPLTAVDKWDVHEEIDSLHELDLDVFTKHAVSAIADLPTGDHVGELRDDPALQKSVIDRASRIAQARAKLAGEIIENPHQALEGLTGFLHQVATRWFNQEWERVAPRLQTEKASRERQILAEGPSALADILPTAEESFNPHRISLDKLNHIYVPPRSEGILLVPSHHLSPHLTVKHEEGLPVVVAYDPTPADYEASSLTMRRLAVLNDPTRVEICRTVMRTPYSTLDLAERMRMKPPQMARHLRALREAELVTAERRGKYVLYGLDARALETIGEQLMSHLQR</sequence>
<gene>
    <name evidence="5" type="ORF">HGQ17_10310</name>
</gene>
<evidence type="ECO:0000259" key="4">
    <source>
        <dbReference type="PROSITE" id="PS50987"/>
    </source>
</evidence>
<protein>
    <submittedName>
        <fullName evidence="5">Winged helix-turn-helix transcriptional regulator</fullName>
    </submittedName>
</protein>
<evidence type="ECO:0000256" key="2">
    <source>
        <dbReference type="ARBA" id="ARBA00023125"/>
    </source>
</evidence>
<evidence type="ECO:0000256" key="1">
    <source>
        <dbReference type="ARBA" id="ARBA00023015"/>
    </source>
</evidence>
<dbReference type="GO" id="GO:0003700">
    <property type="term" value="F:DNA-binding transcription factor activity"/>
    <property type="evidence" value="ECO:0007669"/>
    <property type="project" value="InterPro"/>
</dbReference>
<dbReference type="InterPro" id="IPR036390">
    <property type="entry name" value="WH_DNA-bd_sf"/>
</dbReference>
<dbReference type="AlphaFoldDB" id="A0A7X8TLU0"/>
<dbReference type="InterPro" id="IPR001845">
    <property type="entry name" value="HTH_ArsR_DNA-bd_dom"/>
</dbReference>
<dbReference type="Proteomes" id="UP000523139">
    <property type="component" value="Unassembled WGS sequence"/>
</dbReference>
<dbReference type="PROSITE" id="PS50987">
    <property type="entry name" value="HTH_ARSR_2"/>
    <property type="match status" value="1"/>
</dbReference>
<dbReference type="InterPro" id="IPR036388">
    <property type="entry name" value="WH-like_DNA-bd_sf"/>
</dbReference>
<dbReference type="SMART" id="SM00418">
    <property type="entry name" value="HTH_ARSR"/>
    <property type="match status" value="1"/>
</dbReference>
<keyword evidence="2" id="KW-0238">DNA-binding</keyword>
<dbReference type="Pfam" id="PF19361">
    <property type="entry name" value="DUF5937"/>
    <property type="match status" value="1"/>
</dbReference>
<keyword evidence="1" id="KW-0805">Transcription regulation</keyword>
<dbReference type="Gene3D" id="1.10.10.10">
    <property type="entry name" value="Winged helix-like DNA-binding domain superfamily/Winged helix DNA-binding domain"/>
    <property type="match status" value="1"/>
</dbReference>
<dbReference type="PRINTS" id="PR00778">
    <property type="entry name" value="HTHARSR"/>
</dbReference>
<dbReference type="SUPFAM" id="SSF46785">
    <property type="entry name" value="Winged helix' DNA-binding domain"/>
    <property type="match status" value="1"/>
</dbReference>
<comment type="caution">
    <text evidence="5">The sequence shown here is derived from an EMBL/GenBank/DDBJ whole genome shotgun (WGS) entry which is preliminary data.</text>
</comment>